<proteinExistence type="predicted"/>
<evidence type="ECO:0000313" key="2">
    <source>
        <dbReference type="EMBL" id="MBP1046200.1"/>
    </source>
</evidence>
<dbReference type="RefSeq" id="WP_209557016.1">
    <property type="nucleotide sequence ID" value="NZ_JAEDXU010000003.1"/>
</dbReference>
<protein>
    <submittedName>
        <fullName evidence="2">Uncharacterized protein</fullName>
    </submittedName>
</protein>
<gene>
    <name evidence="2" type="ORF">I6N96_07880</name>
</gene>
<sequence>MKNIVFLLGYPHFMAHLATFMTASLFLVKIKEAEPKAGCSENQEEIDENGFSHFQYPSRYFATSDLLR</sequence>
<keyword evidence="1" id="KW-1133">Transmembrane helix</keyword>
<keyword evidence="1" id="KW-0812">Transmembrane</keyword>
<evidence type="ECO:0000256" key="1">
    <source>
        <dbReference type="SAM" id="Phobius"/>
    </source>
</evidence>
<dbReference type="EMBL" id="JAEDXU010000003">
    <property type="protein sequence ID" value="MBP1046200.1"/>
    <property type="molecule type" value="Genomic_DNA"/>
</dbReference>
<feature type="transmembrane region" description="Helical" evidence="1">
    <location>
        <begin position="6"/>
        <end position="28"/>
    </location>
</feature>
<organism evidence="2 3">
    <name type="scientific">Enterococcus larvae</name>
    <dbReference type="NCBI Taxonomy" id="2794352"/>
    <lineage>
        <taxon>Bacteria</taxon>
        <taxon>Bacillati</taxon>
        <taxon>Bacillota</taxon>
        <taxon>Bacilli</taxon>
        <taxon>Lactobacillales</taxon>
        <taxon>Enterococcaceae</taxon>
        <taxon>Enterococcus</taxon>
    </lineage>
</organism>
<accession>A0ABS4CHU5</accession>
<comment type="caution">
    <text evidence="2">The sequence shown here is derived from an EMBL/GenBank/DDBJ whole genome shotgun (WGS) entry which is preliminary data.</text>
</comment>
<dbReference type="Proteomes" id="UP000673375">
    <property type="component" value="Unassembled WGS sequence"/>
</dbReference>
<keyword evidence="3" id="KW-1185">Reference proteome</keyword>
<reference evidence="2 3" key="1">
    <citation type="submission" date="2020-12" db="EMBL/GenBank/DDBJ databases">
        <title>Vagococcus allomyrinae sp. nov. and Enterococcus lavae sp. nov., isolated from the larvae of Allomyrina dichotoma.</title>
        <authorList>
            <person name="Lee S.D."/>
        </authorList>
    </citation>
    <scope>NUCLEOTIDE SEQUENCE [LARGE SCALE GENOMIC DNA]</scope>
    <source>
        <strain evidence="2 3">BWM-S5</strain>
    </source>
</reference>
<keyword evidence="1" id="KW-0472">Membrane</keyword>
<name>A0ABS4CHU5_9ENTE</name>
<evidence type="ECO:0000313" key="3">
    <source>
        <dbReference type="Proteomes" id="UP000673375"/>
    </source>
</evidence>